<dbReference type="InterPro" id="IPR037175">
    <property type="entry name" value="KFase_sf"/>
</dbReference>
<dbReference type="InterPro" id="IPR007325">
    <property type="entry name" value="KFase/CYL"/>
</dbReference>
<accession>A0A9X1VB50</accession>
<keyword evidence="1" id="KW-0378">Hydrolase</keyword>
<dbReference type="PANTHER" id="PTHR31118">
    <property type="entry name" value="CYCLASE-LIKE PROTEIN 2"/>
    <property type="match status" value="1"/>
</dbReference>
<dbReference type="Proteomes" id="UP001139263">
    <property type="component" value="Unassembled WGS sequence"/>
</dbReference>
<reference evidence="1" key="1">
    <citation type="submission" date="2022-03" db="EMBL/GenBank/DDBJ databases">
        <title>Draft Genome Sequence of Firmicute Strain S0AB, a Heterotrophic Iron/Sulfur-Oxidizing Extreme Acidophile.</title>
        <authorList>
            <person name="Vergara E."/>
            <person name="Pakostova E."/>
            <person name="Johnson D.B."/>
            <person name="Holmes D.S."/>
        </authorList>
    </citation>
    <scope>NUCLEOTIDE SEQUENCE</scope>
    <source>
        <strain evidence="1">S0AB</strain>
    </source>
</reference>
<protein>
    <submittedName>
        <fullName evidence="1">Kynurenine formamidase</fullName>
        <ecNumber evidence="1">3.5.1.9</ecNumber>
    </submittedName>
</protein>
<comment type="caution">
    <text evidence="1">The sequence shown here is derived from an EMBL/GenBank/DDBJ whole genome shotgun (WGS) entry which is preliminary data.</text>
</comment>
<dbReference type="Gene3D" id="3.50.30.50">
    <property type="entry name" value="Putative cyclase"/>
    <property type="match status" value="1"/>
</dbReference>
<dbReference type="EMBL" id="JALBUF010000010">
    <property type="protein sequence ID" value="MCI0184234.1"/>
    <property type="molecule type" value="Genomic_DNA"/>
</dbReference>
<name>A0A9X1VB50_9BACL</name>
<dbReference type="Pfam" id="PF04199">
    <property type="entry name" value="Cyclase"/>
    <property type="match status" value="1"/>
</dbReference>
<dbReference type="GO" id="GO:0004061">
    <property type="term" value="F:arylformamidase activity"/>
    <property type="evidence" value="ECO:0007669"/>
    <property type="project" value="UniProtKB-EC"/>
</dbReference>
<dbReference type="GO" id="GO:0019441">
    <property type="term" value="P:L-tryptophan catabolic process to kynurenine"/>
    <property type="evidence" value="ECO:0007669"/>
    <property type="project" value="InterPro"/>
</dbReference>
<evidence type="ECO:0000313" key="1">
    <source>
        <dbReference type="EMBL" id="MCI0184234.1"/>
    </source>
</evidence>
<dbReference type="RefSeq" id="WP_241715709.1">
    <property type="nucleotide sequence ID" value="NZ_JALBUF010000010.1"/>
</dbReference>
<sequence length="251" mass="27683">MKFFDLSVPISNRAAEPNPPHIMYHGHEEGAKQAADALGVPIHAFPNGQAWAVETITISTHNGTHMDAPYHYGPLSEGRPARTIDLMPLELCYSDGVVLDFSKKAPGTSIEVQDIKEALQSISYTLKPLDMVLIRTDADKLFFDPSYFSAHAGMSASATRYLLEQGVKVTGTDGWGWDIPLTIQADQYRATGDSSVLWEAHYVGTQMEYWHIEKLSNLDKLPHPFGFKIAAFPILIEGASGAWVRPVAIFP</sequence>
<organism evidence="1 2">
    <name type="scientific">Sulfoacidibacillus ferrooxidans</name>
    <dbReference type="NCBI Taxonomy" id="2005001"/>
    <lineage>
        <taxon>Bacteria</taxon>
        <taxon>Bacillati</taxon>
        <taxon>Bacillota</taxon>
        <taxon>Bacilli</taxon>
        <taxon>Bacillales</taxon>
        <taxon>Alicyclobacillaceae</taxon>
        <taxon>Sulfoacidibacillus</taxon>
    </lineage>
</organism>
<dbReference type="AlphaFoldDB" id="A0A9X1VB50"/>
<gene>
    <name evidence="1" type="primary">kynB_3</name>
    <name evidence="1" type="ORF">MM817_02529</name>
</gene>
<dbReference type="SUPFAM" id="SSF102198">
    <property type="entry name" value="Putative cyclase"/>
    <property type="match status" value="1"/>
</dbReference>
<evidence type="ECO:0000313" key="2">
    <source>
        <dbReference type="Proteomes" id="UP001139263"/>
    </source>
</evidence>
<dbReference type="PANTHER" id="PTHR31118:SF12">
    <property type="entry name" value="CYCLASE-LIKE PROTEIN 2"/>
    <property type="match status" value="1"/>
</dbReference>
<proteinExistence type="predicted"/>
<dbReference type="EC" id="3.5.1.9" evidence="1"/>
<keyword evidence="2" id="KW-1185">Reference proteome</keyword>